<dbReference type="AlphaFoldDB" id="A0A8J8T840"/>
<evidence type="ECO:0000313" key="2">
    <source>
        <dbReference type="Proteomes" id="UP000785679"/>
    </source>
</evidence>
<evidence type="ECO:0000313" key="1">
    <source>
        <dbReference type="EMBL" id="TNV85849.1"/>
    </source>
</evidence>
<reference evidence="1" key="1">
    <citation type="submission" date="2019-06" db="EMBL/GenBank/DDBJ databases">
        <authorList>
            <person name="Zheng W."/>
        </authorList>
    </citation>
    <scope>NUCLEOTIDE SEQUENCE</scope>
    <source>
        <strain evidence="1">QDHG01</strain>
    </source>
</reference>
<comment type="caution">
    <text evidence="1">The sequence shown here is derived from an EMBL/GenBank/DDBJ whole genome shotgun (WGS) entry which is preliminary data.</text>
</comment>
<gene>
    <name evidence="1" type="ORF">FGO68_gene15362</name>
</gene>
<organism evidence="1 2">
    <name type="scientific">Halteria grandinella</name>
    <dbReference type="NCBI Taxonomy" id="5974"/>
    <lineage>
        <taxon>Eukaryota</taxon>
        <taxon>Sar</taxon>
        <taxon>Alveolata</taxon>
        <taxon>Ciliophora</taxon>
        <taxon>Intramacronucleata</taxon>
        <taxon>Spirotrichea</taxon>
        <taxon>Stichotrichia</taxon>
        <taxon>Sporadotrichida</taxon>
        <taxon>Halteriidae</taxon>
        <taxon>Halteria</taxon>
    </lineage>
</organism>
<name>A0A8J8T840_HALGN</name>
<proteinExistence type="predicted"/>
<dbReference type="Proteomes" id="UP000785679">
    <property type="component" value="Unassembled WGS sequence"/>
</dbReference>
<accession>A0A8J8T840</accession>
<sequence length="95" mass="10995">MCLLGKLSQLIYWPLCRVQSPPCSSPFLDSLAQRLSSYIALRFDLQYLPIQPQLRAFYRIQVPLPILTFQGPHKISHPSLLFQCTFVLMYFCAIC</sequence>
<protein>
    <submittedName>
        <fullName evidence="1">Uncharacterized protein</fullName>
    </submittedName>
</protein>
<keyword evidence="2" id="KW-1185">Reference proteome</keyword>
<dbReference type="EMBL" id="RRYP01001511">
    <property type="protein sequence ID" value="TNV85849.1"/>
    <property type="molecule type" value="Genomic_DNA"/>
</dbReference>